<evidence type="ECO:0000256" key="1">
    <source>
        <dbReference type="SAM" id="MobiDB-lite"/>
    </source>
</evidence>
<keyword evidence="3" id="KW-1185">Reference proteome</keyword>
<feature type="region of interest" description="Disordered" evidence="1">
    <location>
        <begin position="285"/>
        <end position="307"/>
    </location>
</feature>
<gene>
    <name evidence="2" type="ORF">M427DRAFT_53170</name>
</gene>
<name>A0A139AR30_GONPJ</name>
<dbReference type="AlphaFoldDB" id="A0A139AR30"/>
<dbReference type="Proteomes" id="UP000070544">
    <property type="component" value="Unassembled WGS sequence"/>
</dbReference>
<feature type="compositionally biased region" description="Polar residues" evidence="1">
    <location>
        <begin position="72"/>
        <end position="82"/>
    </location>
</feature>
<dbReference type="EMBL" id="KQ965739">
    <property type="protein sequence ID" value="KXS19211.1"/>
    <property type="molecule type" value="Genomic_DNA"/>
</dbReference>
<feature type="compositionally biased region" description="Polar residues" evidence="1">
    <location>
        <begin position="153"/>
        <end position="172"/>
    </location>
</feature>
<protein>
    <submittedName>
        <fullName evidence="2">Uncharacterized protein</fullName>
    </submittedName>
</protein>
<feature type="region of interest" description="Disordered" evidence="1">
    <location>
        <begin position="72"/>
        <end position="254"/>
    </location>
</feature>
<proteinExistence type="predicted"/>
<accession>A0A139AR30</accession>
<evidence type="ECO:0000313" key="2">
    <source>
        <dbReference type="EMBL" id="KXS19211.1"/>
    </source>
</evidence>
<evidence type="ECO:0000313" key="3">
    <source>
        <dbReference type="Proteomes" id="UP000070544"/>
    </source>
</evidence>
<feature type="non-terminal residue" evidence="2">
    <location>
        <position position="307"/>
    </location>
</feature>
<reference evidence="2 3" key="1">
    <citation type="journal article" date="2015" name="Genome Biol. Evol.">
        <title>Phylogenomic analyses indicate that early fungi evolved digesting cell walls of algal ancestors of land plants.</title>
        <authorList>
            <person name="Chang Y."/>
            <person name="Wang S."/>
            <person name="Sekimoto S."/>
            <person name="Aerts A.L."/>
            <person name="Choi C."/>
            <person name="Clum A."/>
            <person name="LaButti K.M."/>
            <person name="Lindquist E.A."/>
            <person name="Yee Ngan C."/>
            <person name="Ohm R.A."/>
            <person name="Salamov A.A."/>
            <person name="Grigoriev I.V."/>
            <person name="Spatafora J.W."/>
            <person name="Berbee M.L."/>
        </authorList>
    </citation>
    <scope>NUCLEOTIDE SEQUENCE [LARGE SCALE GENOMIC DNA]</scope>
    <source>
        <strain evidence="2 3">JEL478</strain>
    </source>
</reference>
<feature type="compositionally biased region" description="Low complexity" evidence="1">
    <location>
        <begin position="128"/>
        <end position="144"/>
    </location>
</feature>
<organism evidence="2 3">
    <name type="scientific">Gonapodya prolifera (strain JEL478)</name>
    <name type="common">Monoblepharis prolifera</name>
    <dbReference type="NCBI Taxonomy" id="1344416"/>
    <lineage>
        <taxon>Eukaryota</taxon>
        <taxon>Fungi</taxon>
        <taxon>Fungi incertae sedis</taxon>
        <taxon>Chytridiomycota</taxon>
        <taxon>Chytridiomycota incertae sedis</taxon>
        <taxon>Monoblepharidomycetes</taxon>
        <taxon>Monoblepharidales</taxon>
        <taxon>Gonapodyaceae</taxon>
        <taxon>Gonapodya</taxon>
    </lineage>
</organism>
<sequence>MSLLPLNSLNSPPPPLMSVDSIPRTPVGRQTTAPPRVFATPARRFNHSNHSIPSTPTSQTNLHFNSISDAENQMPFTSSAPLTNPPLPPFTSHARRSSKDFPGYWQSPTSQVPSRAPTAVTDHKISRPRYSLGSRPPSSSTPRSFAKPPPRSPSNHLSHLKNLSVSGTSGCSTPDKLPRPTPRAFHSTGMLAKRHARKSAPPDASKPIPDTPSKKFAAGTTGTGPVKAATRGVGLRSKDTTPTTPVVDGSLRPGPDITASPSLYRVSNVAGAAITPIVTVQENLGQSLRTPSGPLVSPPALPTLSTN</sequence>